<dbReference type="PANTHER" id="PTHR43441">
    <property type="entry name" value="RIBOSOMAL-PROTEIN-SERINE ACETYLTRANSFERASE"/>
    <property type="match status" value="1"/>
</dbReference>
<keyword evidence="2" id="KW-0808">Transferase</keyword>
<protein>
    <submittedName>
        <fullName evidence="2">Ribosomal-protein-alanine N-acetyltransferase</fullName>
        <ecNumber evidence="2">2.3.1.128</ecNumber>
    </submittedName>
</protein>
<dbReference type="InterPro" id="IPR000182">
    <property type="entry name" value="GNAT_dom"/>
</dbReference>
<keyword evidence="2" id="KW-0012">Acyltransferase</keyword>
<evidence type="ECO:0000259" key="1">
    <source>
        <dbReference type="PROSITE" id="PS51186"/>
    </source>
</evidence>
<dbReference type="RefSeq" id="WP_069326507.1">
    <property type="nucleotide sequence ID" value="NZ_MDER01000030.1"/>
</dbReference>
<reference evidence="2 3" key="1">
    <citation type="submission" date="2016-08" db="EMBL/GenBank/DDBJ databases">
        <title>Genome sequencing of Paenibacillus sp. TI45-13ar, isolated from Korean traditional nuruk.</title>
        <authorList>
            <person name="Kim S.-J."/>
        </authorList>
    </citation>
    <scope>NUCLEOTIDE SEQUENCE [LARGE SCALE GENOMIC DNA]</scope>
    <source>
        <strain evidence="2 3">TI45-13ar</strain>
    </source>
</reference>
<dbReference type="EMBL" id="MDER01000030">
    <property type="protein sequence ID" value="ODP29583.1"/>
    <property type="molecule type" value="Genomic_DNA"/>
</dbReference>
<dbReference type="Proteomes" id="UP000094578">
    <property type="component" value="Unassembled WGS sequence"/>
</dbReference>
<dbReference type="GO" id="GO:1990189">
    <property type="term" value="F:protein N-terminal-serine acetyltransferase activity"/>
    <property type="evidence" value="ECO:0007669"/>
    <property type="project" value="TreeGrafter"/>
</dbReference>
<comment type="caution">
    <text evidence="2">The sequence shown here is derived from an EMBL/GenBank/DDBJ whole genome shotgun (WGS) entry which is preliminary data.</text>
</comment>
<dbReference type="PROSITE" id="PS51186">
    <property type="entry name" value="GNAT"/>
    <property type="match status" value="1"/>
</dbReference>
<organism evidence="2 3">
    <name type="scientific">Paenibacillus nuruki</name>
    <dbReference type="NCBI Taxonomy" id="1886670"/>
    <lineage>
        <taxon>Bacteria</taxon>
        <taxon>Bacillati</taxon>
        <taxon>Bacillota</taxon>
        <taxon>Bacilli</taxon>
        <taxon>Bacillales</taxon>
        <taxon>Paenibacillaceae</taxon>
        <taxon>Paenibacillus</taxon>
    </lineage>
</organism>
<dbReference type="PANTHER" id="PTHR43441:SF11">
    <property type="entry name" value="RIBOSOMAL-PROTEIN-SERINE ACETYLTRANSFERASE"/>
    <property type="match status" value="1"/>
</dbReference>
<evidence type="ECO:0000313" key="2">
    <source>
        <dbReference type="EMBL" id="ODP29583.1"/>
    </source>
</evidence>
<dbReference type="GO" id="GO:0005737">
    <property type="term" value="C:cytoplasm"/>
    <property type="evidence" value="ECO:0007669"/>
    <property type="project" value="TreeGrafter"/>
</dbReference>
<dbReference type="SUPFAM" id="SSF55729">
    <property type="entry name" value="Acyl-CoA N-acyltransferases (Nat)"/>
    <property type="match status" value="1"/>
</dbReference>
<dbReference type="EC" id="2.3.1.128" evidence="2"/>
<evidence type="ECO:0000313" key="3">
    <source>
        <dbReference type="Proteomes" id="UP000094578"/>
    </source>
</evidence>
<dbReference type="GO" id="GO:0008999">
    <property type="term" value="F:protein-N-terminal-alanine acetyltransferase activity"/>
    <property type="evidence" value="ECO:0007669"/>
    <property type="project" value="TreeGrafter"/>
</dbReference>
<accession>A0A1E3L7B1</accession>
<dbReference type="Pfam" id="PF13302">
    <property type="entry name" value="Acetyltransf_3"/>
    <property type="match status" value="1"/>
</dbReference>
<keyword evidence="3" id="KW-1185">Reference proteome</keyword>
<dbReference type="InterPro" id="IPR016181">
    <property type="entry name" value="Acyl_CoA_acyltransferase"/>
</dbReference>
<dbReference type="AlphaFoldDB" id="A0A1E3L7B1"/>
<name>A0A1E3L7B1_9BACL</name>
<feature type="domain" description="N-acetyltransferase" evidence="1">
    <location>
        <begin position="18"/>
        <end position="174"/>
    </location>
</feature>
<dbReference type="InterPro" id="IPR051908">
    <property type="entry name" value="Ribosomal_N-acetyltransferase"/>
</dbReference>
<proteinExistence type="predicted"/>
<gene>
    <name evidence="2" type="ORF">PTI45_01066</name>
</gene>
<sequence>MSDLFAFEQFPQLETSRFVLRQAQPEDSHDLYELYADEAVVEYMPFTPFTSVDEALDEMKWYTRIFAEQSGLRWMIEDREHTKVIGTCGFLGYEQEHHRAELGYDLSSAYWGKGIMKEVALRIIQFGFEQMELNKIEAKIEPKNQASIRLMEKLEFVQEGLLRQHEYENGKYVDLAVFALLQSEYVAKTKS</sequence>
<dbReference type="STRING" id="1886670.PTI45_01066"/>
<dbReference type="Gene3D" id="3.40.630.30">
    <property type="match status" value="1"/>
</dbReference>